<feature type="chain" id="PRO_5037801966" description="Glycogen debranching enzyme C-terminal domain-containing protein" evidence="1">
    <location>
        <begin position="20"/>
        <end position="717"/>
    </location>
</feature>
<dbReference type="Pfam" id="PF06202">
    <property type="entry name" value="GDE_C"/>
    <property type="match status" value="1"/>
</dbReference>
<protein>
    <recommendedName>
        <fullName evidence="2">Glycogen debranching enzyme C-terminal domain-containing protein</fullName>
    </recommendedName>
</protein>
<dbReference type="InterPro" id="IPR008928">
    <property type="entry name" value="6-hairpin_glycosidase_sf"/>
</dbReference>
<dbReference type="PROSITE" id="PS51257">
    <property type="entry name" value="PROKAR_LIPOPROTEIN"/>
    <property type="match status" value="1"/>
</dbReference>
<dbReference type="Proteomes" id="UP000717835">
    <property type="component" value="Unassembled WGS sequence"/>
</dbReference>
<evidence type="ECO:0000256" key="1">
    <source>
        <dbReference type="SAM" id="SignalP"/>
    </source>
</evidence>
<dbReference type="GO" id="GO:0004134">
    <property type="term" value="F:4-alpha-glucanotransferase activity"/>
    <property type="evidence" value="ECO:0007669"/>
    <property type="project" value="InterPro"/>
</dbReference>
<evidence type="ECO:0000313" key="3">
    <source>
        <dbReference type="EMBL" id="HJF91100.1"/>
    </source>
</evidence>
<dbReference type="Gene3D" id="1.50.10.10">
    <property type="match status" value="1"/>
</dbReference>
<organism evidence="3 4">
    <name type="scientific">Mediterranea massiliensis</name>
    <dbReference type="NCBI Taxonomy" id="1841865"/>
    <lineage>
        <taxon>Bacteria</taxon>
        <taxon>Pseudomonadati</taxon>
        <taxon>Bacteroidota</taxon>
        <taxon>Bacteroidia</taxon>
        <taxon>Bacteroidales</taxon>
        <taxon>Bacteroidaceae</taxon>
        <taxon>Mediterranea</taxon>
    </lineage>
</organism>
<feature type="domain" description="Glycogen debranching enzyme C-terminal" evidence="2">
    <location>
        <begin position="260"/>
        <end position="613"/>
    </location>
</feature>
<dbReference type="InterPro" id="IPR012341">
    <property type="entry name" value="6hp_glycosidase-like_sf"/>
</dbReference>
<keyword evidence="1" id="KW-0732">Signal</keyword>
<feature type="signal peptide" evidence="1">
    <location>
        <begin position="1"/>
        <end position="19"/>
    </location>
</feature>
<gene>
    <name evidence="3" type="ORF">K8W02_01740</name>
</gene>
<dbReference type="EMBL" id="DYVX01000013">
    <property type="protein sequence ID" value="HJF91100.1"/>
    <property type="molecule type" value="Genomic_DNA"/>
</dbReference>
<dbReference type="GO" id="GO:0005980">
    <property type="term" value="P:glycogen catabolic process"/>
    <property type="evidence" value="ECO:0007669"/>
    <property type="project" value="InterPro"/>
</dbReference>
<accession>A0A921HVD2</accession>
<dbReference type="AlphaFoldDB" id="A0A921HVD2"/>
<proteinExistence type="predicted"/>
<dbReference type="InterPro" id="IPR032790">
    <property type="entry name" value="GDE_C"/>
</dbReference>
<sequence length="717" mass="81888">MKHRYLTLLAVPVLMSCGAADKTTSIPALTVDELGVEVAPEANREYSYTDKKAGYWYGRTHQDEPTDWYAGWNQAKRRILSDYALTVDGAPLLRRDAQVCVYPDRLERRWANAVETLAMVDDRAILSITVDAVQGDSIGIALNETLLKDADRRTDALCYTPQEAENNRLKVVPLKPVAIRFKDNRMQAPASAGGFLIAYGTEAHCDSLIAGYRKEGADWLAQRKARMNRLVTENNPLHSNLPELDKALAWITLTMDELITEQQGKGIYAGLPWFNEYWGRDMFIAMPGATLVTGQFEVTKDILKDFAKLQDRDTTSVTCGRIPNRANLEGILYNTADGTPRYVIEAEELLRYSGDRSFLRDIYPSVVLSIDQSLRHHTDEKGYLLHADADTWMDVKRNGIPGSPRGNRANDIQYLWYKQLEAGAHLARLMDDAPHAEVWHEAAVRLARNFEADYCNKDSLLIYDHLNADGTPDLQYRPNQFYCFELIADDDFKQRVTCRVWEELVYPWGVASLAQWDLQFHPQHENWHYYHKDDAYHNGTVWLWNNGIAMQRMIEYGQQETAWKLFQNMNHQALHEGAVGSLSENADAHPREGKTWAGRSGTFLQAWSNSEQLRVWYQYFLGIRPDLMSGTVTVEPKLPAEITELQTSVKIGRGTLYYTYKDGKFDVRLEGEDAKVDLILPQTAVSNPIFQGVDFCQPRPLEHYPCFDTYHEEALTY</sequence>
<dbReference type="GO" id="GO:0004135">
    <property type="term" value="F:amylo-alpha-1,6-glucosidase activity"/>
    <property type="evidence" value="ECO:0007669"/>
    <property type="project" value="InterPro"/>
</dbReference>
<evidence type="ECO:0000259" key="2">
    <source>
        <dbReference type="Pfam" id="PF06202"/>
    </source>
</evidence>
<evidence type="ECO:0000313" key="4">
    <source>
        <dbReference type="Proteomes" id="UP000717835"/>
    </source>
</evidence>
<name>A0A921HVD2_9BACT</name>
<comment type="caution">
    <text evidence="3">The sequence shown here is derived from an EMBL/GenBank/DDBJ whole genome shotgun (WGS) entry which is preliminary data.</text>
</comment>
<reference evidence="3" key="1">
    <citation type="journal article" date="2021" name="PeerJ">
        <title>Extensive microbial diversity within the chicken gut microbiome revealed by metagenomics and culture.</title>
        <authorList>
            <person name="Gilroy R."/>
            <person name="Ravi A."/>
            <person name="Getino M."/>
            <person name="Pursley I."/>
            <person name="Horton D.L."/>
            <person name="Alikhan N.F."/>
            <person name="Baker D."/>
            <person name="Gharbi K."/>
            <person name="Hall N."/>
            <person name="Watson M."/>
            <person name="Adriaenssens E.M."/>
            <person name="Foster-Nyarko E."/>
            <person name="Jarju S."/>
            <person name="Secka A."/>
            <person name="Antonio M."/>
            <person name="Oren A."/>
            <person name="Chaudhuri R.R."/>
            <person name="La Ragione R."/>
            <person name="Hildebrand F."/>
            <person name="Pallen M.J."/>
        </authorList>
    </citation>
    <scope>NUCLEOTIDE SEQUENCE</scope>
    <source>
        <strain evidence="3">CHK55-1828</strain>
    </source>
</reference>
<dbReference type="SUPFAM" id="SSF48208">
    <property type="entry name" value="Six-hairpin glycosidases"/>
    <property type="match status" value="1"/>
</dbReference>
<dbReference type="InterPro" id="IPR010401">
    <property type="entry name" value="AGL/Gdb1"/>
</dbReference>
<dbReference type="PANTHER" id="PTHR10569">
    <property type="entry name" value="GLYCOGEN DEBRANCHING ENZYME"/>
    <property type="match status" value="1"/>
</dbReference>
<dbReference type="RefSeq" id="WP_276825798.1">
    <property type="nucleotide sequence ID" value="NZ_DYVX01000013.1"/>
</dbReference>
<reference evidence="3" key="2">
    <citation type="submission" date="2021-09" db="EMBL/GenBank/DDBJ databases">
        <authorList>
            <person name="Gilroy R."/>
        </authorList>
    </citation>
    <scope>NUCLEOTIDE SEQUENCE</scope>
    <source>
        <strain evidence="3">CHK55-1828</strain>
    </source>
</reference>
<dbReference type="PANTHER" id="PTHR10569:SF2">
    <property type="entry name" value="GLYCOGEN DEBRANCHING ENZYME"/>
    <property type="match status" value="1"/>
</dbReference>